<dbReference type="InterPro" id="IPR037682">
    <property type="entry name" value="TonB_C"/>
</dbReference>
<evidence type="ECO:0000256" key="4">
    <source>
        <dbReference type="ARBA" id="ARBA00023136"/>
    </source>
</evidence>
<proteinExistence type="predicted"/>
<comment type="subcellular location">
    <subcellularLocation>
        <location evidence="1">Membrane</location>
        <topology evidence="1">Single-pass membrane protein</topology>
    </subcellularLocation>
</comment>
<feature type="signal peptide" evidence="5">
    <location>
        <begin position="1"/>
        <end position="24"/>
    </location>
</feature>
<dbReference type="InterPro" id="IPR006260">
    <property type="entry name" value="TonB/TolA_C"/>
</dbReference>
<evidence type="ECO:0000256" key="5">
    <source>
        <dbReference type="SAM" id="SignalP"/>
    </source>
</evidence>
<feature type="chain" id="PRO_5031151788" evidence="5">
    <location>
        <begin position="25"/>
        <end position="171"/>
    </location>
</feature>
<dbReference type="EMBL" id="JACIIZ010000008">
    <property type="protein sequence ID" value="MBB6252434.1"/>
    <property type="molecule type" value="Genomic_DNA"/>
</dbReference>
<keyword evidence="4" id="KW-0472">Membrane</keyword>
<comment type="caution">
    <text evidence="7">The sequence shown here is derived from an EMBL/GenBank/DDBJ whole genome shotgun (WGS) entry which is preliminary data.</text>
</comment>
<keyword evidence="2" id="KW-0812">Transmembrane</keyword>
<evidence type="ECO:0000256" key="3">
    <source>
        <dbReference type="ARBA" id="ARBA00022989"/>
    </source>
</evidence>
<reference evidence="7 8" key="1">
    <citation type="submission" date="2020-08" db="EMBL/GenBank/DDBJ databases">
        <title>Genomic Encyclopedia of Type Strains, Phase IV (KMG-IV): sequencing the most valuable type-strain genomes for metagenomic binning, comparative biology and taxonomic classification.</title>
        <authorList>
            <person name="Goeker M."/>
        </authorList>
    </citation>
    <scope>NUCLEOTIDE SEQUENCE [LARGE SCALE GENOMIC DNA]</scope>
    <source>
        <strain evidence="7 8">DSM 22198</strain>
    </source>
</reference>
<evidence type="ECO:0000256" key="1">
    <source>
        <dbReference type="ARBA" id="ARBA00004167"/>
    </source>
</evidence>
<dbReference type="AlphaFoldDB" id="A0A7X0EFF3"/>
<keyword evidence="3" id="KW-1133">Transmembrane helix</keyword>
<evidence type="ECO:0000313" key="7">
    <source>
        <dbReference type="EMBL" id="MBB6252434.1"/>
    </source>
</evidence>
<organism evidence="7 8">
    <name type="scientific">Nitrospirillum iridis</name>
    <dbReference type="NCBI Taxonomy" id="765888"/>
    <lineage>
        <taxon>Bacteria</taxon>
        <taxon>Pseudomonadati</taxon>
        <taxon>Pseudomonadota</taxon>
        <taxon>Alphaproteobacteria</taxon>
        <taxon>Rhodospirillales</taxon>
        <taxon>Azospirillaceae</taxon>
        <taxon>Nitrospirillum</taxon>
    </lineage>
</organism>
<dbReference type="RefSeq" id="WP_184801865.1">
    <property type="nucleotide sequence ID" value="NZ_JACIIZ010000008.1"/>
</dbReference>
<dbReference type="GO" id="GO:0055085">
    <property type="term" value="P:transmembrane transport"/>
    <property type="evidence" value="ECO:0007669"/>
    <property type="project" value="InterPro"/>
</dbReference>
<dbReference type="PROSITE" id="PS51257">
    <property type="entry name" value="PROKAR_LIPOPROTEIN"/>
    <property type="match status" value="1"/>
</dbReference>
<name>A0A7X0EFF3_9PROT</name>
<dbReference type="GO" id="GO:0016020">
    <property type="term" value="C:membrane"/>
    <property type="evidence" value="ECO:0007669"/>
    <property type="project" value="UniProtKB-SubCell"/>
</dbReference>
<dbReference type="Pfam" id="PF03544">
    <property type="entry name" value="TonB_C"/>
    <property type="match status" value="1"/>
</dbReference>
<dbReference type="Gene3D" id="3.30.1150.10">
    <property type="match status" value="1"/>
</dbReference>
<evidence type="ECO:0000259" key="6">
    <source>
        <dbReference type="PROSITE" id="PS52015"/>
    </source>
</evidence>
<keyword evidence="8" id="KW-1185">Reference proteome</keyword>
<dbReference type="PROSITE" id="PS52015">
    <property type="entry name" value="TONB_CTD"/>
    <property type="match status" value="1"/>
</dbReference>
<accession>A0A7X0EFF3</accession>
<dbReference type="Proteomes" id="UP000539175">
    <property type="component" value="Unassembled WGS sequence"/>
</dbReference>
<sequence>MRTSAVHAVLSGILVVLACWPATAPVPSHATERVFHPAFDVEIIIYEFRVAPPPILDSNQHAAPYAAWPLTRVDADTFHRFPPAYPAAAVKRGEEGRVVFIAFCNAKGHVYDARVWESSSSDRLDAALVKAARSRRWRCAPAMKDGQAVPSVSAKMAYRFQLPDAGKSQHR</sequence>
<keyword evidence="5" id="KW-0732">Signal</keyword>
<dbReference type="SUPFAM" id="SSF74653">
    <property type="entry name" value="TolA/TonB C-terminal domain"/>
    <property type="match status" value="1"/>
</dbReference>
<protein>
    <submittedName>
        <fullName evidence="7">TonB family protein</fullName>
    </submittedName>
</protein>
<feature type="domain" description="TonB C-terminal" evidence="6">
    <location>
        <begin position="70"/>
        <end position="169"/>
    </location>
</feature>
<evidence type="ECO:0000256" key="2">
    <source>
        <dbReference type="ARBA" id="ARBA00022692"/>
    </source>
</evidence>
<evidence type="ECO:0000313" key="8">
    <source>
        <dbReference type="Proteomes" id="UP000539175"/>
    </source>
</evidence>
<dbReference type="NCBIfam" id="TIGR01352">
    <property type="entry name" value="tonB_Cterm"/>
    <property type="match status" value="1"/>
</dbReference>
<gene>
    <name evidence="7" type="ORF">FHS74_002994</name>
</gene>